<feature type="domain" description="Ricin B lectin" evidence="10">
    <location>
        <begin position="41"/>
        <end position="165"/>
    </location>
</feature>
<dbReference type="EMBL" id="JAAGMR010000169">
    <property type="protein sequence ID" value="NEB92842.1"/>
    <property type="molecule type" value="Genomic_DNA"/>
</dbReference>
<evidence type="ECO:0000256" key="5">
    <source>
        <dbReference type="ARBA" id="ARBA00022801"/>
    </source>
</evidence>
<keyword evidence="5" id="KW-0378">Hydrolase</keyword>
<feature type="region of interest" description="Disordered" evidence="8">
    <location>
        <begin position="123"/>
        <end position="146"/>
    </location>
</feature>
<dbReference type="PANTHER" id="PTHR38050:SF2">
    <property type="entry name" value="FERULOYL ESTERASE C-RELATED"/>
    <property type="match status" value="1"/>
</dbReference>
<dbReference type="InterPro" id="IPR029058">
    <property type="entry name" value="AB_hydrolase_fold"/>
</dbReference>
<evidence type="ECO:0000256" key="4">
    <source>
        <dbReference type="ARBA" id="ARBA00022729"/>
    </source>
</evidence>
<accession>A0A7K3QSH6</accession>
<dbReference type="SUPFAM" id="SSF50370">
    <property type="entry name" value="Ricin B-like lectins"/>
    <property type="match status" value="1"/>
</dbReference>
<comment type="caution">
    <text evidence="11">The sequence shown here is derived from an EMBL/GenBank/DDBJ whole genome shotgun (WGS) entry which is preliminary data.</text>
</comment>
<evidence type="ECO:0000256" key="7">
    <source>
        <dbReference type="ARBA" id="ARBA00023326"/>
    </source>
</evidence>
<evidence type="ECO:0000256" key="8">
    <source>
        <dbReference type="SAM" id="MobiDB-lite"/>
    </source>
</evidence>
<comment type="subcellular location">
    <subcellularLocation>
        <location evidence="1">Secreted</location>
    </subcellularLocation>
</comment>
<keyword evidence="4 9" id="KW-0732">Signal</keyword>
<keyword evidence="6" id="KW-0119">Carbohydrate metabolism</keyword>
<gene>
    <name evidence="11" type="ORF">G3I21_14270</name>
</gene>
<feature type="chain" id="PRO_5029834605" evidence="9">
    <location>
        <begin position="37"/>
        <end position="462"/>
    </location>
</feature>
<evidence type="ECO:0000313" key="12">
    <source>
        <dbReference type="Proteomes" id="UP000470520"/>
    </source>
</evidence>
<dbReference type="Gene3D" id="3.40.50.1820">
    <property type="entry name" value="alpha/beta hydrolase"/>
    <property type="match status" value="1"/>
</dbReference>
<evidence type="ECO:0000256" key="6">
    <source>
        <dbReference type="ARBA" id="ARBA00023277"/>
    </source>
</evidence>
<feature type="signal peptide" evidence="9">
    <location>
        <begin position="1"/>
        <end position="36"/>
    </location>
</feature>
<dbReference type="PROSITE" id="PS50231">
    <property type="entry name" value="RICIN_B_LECTIN"/>
    <property type="match status" value="1"/>
</dbReference>
<keyword evidence="7" id="KW-0624">Polysaccharide degradation</keyword>
<evidence type="ECO:0000313" key="11">
    <source>
        <dbReference type="EMBL" id="NEB92842.1"/>
    </source>
</evidence>
<dbReference type="InterPro" id="IPR035992">
    <property type="entry name" value="Ricin_B-like_lectins"/>
</dbReference>
<protein>
    <submittedName>
        <fullName evidence="11">Feruloyl esterase</fullName>
    </submittedName>
</protein>
<proteinExistence type="predicted"/>
<keyword evidence="3" id="KW-0858">Xylan degradation</keyword>
<dbReference type="PANTHER" id="PTHR38050">
    <property type="match status" value="1"/>
</dbReference>
<sequence length="462" mass="47697">MSRSPLRTPLTATAWASALAVAAALLTVWPAPTAFAATSATGPITGVGGKCVDIAASGTANGTAVQLYDCNGSAAQQWTLGTDGTVRALGNCLDVTGQGTANGTRLQLWDCNGSGAQQWTAESDGHLKNPQSGRYLDAPGGSTANGTRLQIYDRNSNAWQVWHLPDGGTTPPPGSCTPRLGSGEYDTPVTFGGKTYQVRVHVPQRAAGARLPLVLDLHGSQSTGPGQLTYSNLAPTADANGFVVAAPTGVVPSGSGYIWNVPDVTPSGTRDDVGFLRQVIDTLTDAACLDSRRIYATGYSGGGRMTSALGCRLSDRIAAIAPVAGLRAGRPDPADGTRPDPANCTPSRALPVIAFHGQQDGTNPYNGGGDATAWHYSVPVAQQRWASLNGCTAGPAVTQVATHVQRSVYSACLGGADVVLYTISDGGHTWPGSPYDNGNGKVTHEIDANSVMWGFFQQHPLA</sequence>
<dbReference type="Gene3D" id="2.80.10.50">
    <property type="match status" value="1"/>
</dbReference>
<dbReference type="RefSeq" id="WP_164188701.1">
    <property type="nucleotide sequence ID" value="NZ_JAAGMR010000169.1"/>
</dbReference>
<keyword evidence="2" id="KW-0964">Secreted</keyword>
<evidence type="ECO:0000256" key="9">
    <source>
        <dbReference type="SAM" id="SignalP"/>
    </source>
</evidence>
<dbReference type="SMART" id="SM00458">
    <property type="entry name" value="RICIN"/>
    <property type="match status" value="1"/>
</dbReference>
<evidence type="ECO:0000256" key="3">
    <source>
        <dbReference type="ARBA" id="ARBA00022651"/>
    </source>
</evidence>
<name>A0A7K3QSH6_9ACTN</name>
<dbReference type="CDD" id="cd23451">
    <property type="entry name" value="beta-trefoil_Ricin_laminarinase"/>
    <property type="match status" value="1"/>
</dbReference>
<dbReference type="GO" id="GO:0005576">
    <property type="term" value="C:extracellular region"/>
    <property type="evidence" value="ECO:0007669"/>
    <property type="project" value="UniProtKB-SubCell"/>
</dbReference>
<evidence type="ECO:0000259" key="10">
    <source>
        <dbReference type="SMART" id="SM00458"/>
    </source>
</evidence>
<dbReference type="Pfam" id="PF00652">
    <property type="entry name" value="Ricin_B_lectin"/>
    <property type="match status" value="1"/>
</dbReference>
<dbReference type="GO" id="GO:0030600">
    <property type="term" value="F:feruloyl esterase activity"/>
    <property type="evidence" value="ECO:0007669"/>
    <property type="project" value="InterPro"/>
</dbReference>
<dbReference type="InterPro" id="IPR043595">
    <property type="entry name" value="FaeB/C/D"/>
</dbReference>
<evidence type="ECO:0000256" key="1">
    <source>
        <dbReference type="ARBA" id="ARBA00004613"/>
    </source>
</evidence>
<dbReference type="InterPro" id="IPR000772">
    <property type="entry name" value="Ricin_B_lectin"/>
</dbReference>
<reference evidence="11 12" key="1">
    <citation type="submission" date="2020-01" db="EMBL/GenBank/DDBJ databases">
        <title>Insect and environment-associated Actinomycetes.</title>
        <authorList>
            <person name="Currrie C."/>
            <person name="Chevrette M."/>
            <person name="Carlson C."/>
            <person name="Stubbendieck R."/>
            <person name="Wendt-Pienkowski E."/>
        </authorList>
    </citation>
    <scope>NUCLEOTIDE SEQUENCE [LARGE SCALE GENOMIC DNA]</scope>
    <source>
        <strain evidence="11 12">SID7754</strain>
    </source>
</reference>
<organism evidence="11 12">
    <name type="scientific">Streptomyces bauhiniae</name>
    <dbReference type="NCBI Taxonomy" id="2340725"/>
    <lineage>
        <taxon>Bacteria</taxon>
        <taxon>Bacillati</taxon>
        <taxon>Actinomycetota</taxon>
        <taxon>Actinomycetes</taxon>
        <taxon>Kitasatosporales</taxon>
        <taxon>Streptomycetaceae</taxon>
        <taxon>Streptomyces</taxon>
    </lineage>
</organism>
<dbReference type="Proteomes" id="UP000470520">
    <property type="component" value="Unassembled WGS sequence"/>
</dbReference>
<dbReference type="AlphaFoldDB" id="A0A7K3QSH6"/>
<dbReference type="GO" id="GO:0045493">
    <property type="term" value="P:xylan catabolic process"/>
    <property type="evidence" value="ECO:0007669"/>
    <property type="project" value="UniProtKB-KW"/>
</dbReference>
<dbReference type="SUPFAM" id="SSF53474">
    <property type="entry name" value="alpha/beta-Hydrolases"/>
    <property type="match status" value="1"/>
</dbReference>
<evidence type="ECO:0000256" key="2">
    <source>
        <dbReference type="ARBA" id="ARBA00022525"/>
    </source>
</evidence>